<feature type="compositionally biased region" description="Basic residues" evidence="1">
    <location>
        <begin position="74"/>
        <end position="87"/>
    </location>
</feature>
<comment type="caution">
    <text evidence="2">The sequence shown here is derived from an EMBL/GenBank/DDBJ whole genome shotgun (WGS) entry which is preliminary data.</text>
</comment>
<evidence type="ECO:0000313" key="3">
    <source>
        <dbReference type="Proteomes" id="UP000246661"/>
    </source>
</evidence>
<evidence type="ECO:0000256" key="1">
    <source>
        <dbReference type="SAM" id="MobiDB-lite"/>
    </source>
</evidence>
<feature type="region of interest" description="Disordered" evidence="1">
    <location>
        <begin position="148"/>
        <end position="170"/>
    </location>
</feature>
<protein>
    <submittedName>
        <fullName evidence="2">Uncharacterized protein</fullName>
    </submittedName>
</protein>
<evidence type="ECO:0000313" key="2">
    <source>
        <dbReference type="EMBL" id="PWW25069.1"/>
    </source>
</evidence>
<dbReference type="EMBL" id="QGTX01000001">
    <property type="protein sequence ID" value="PWW25069.1"/>
    <property type="molecule type" value="Genomic_DNA"/>
</dbReference>
<name>A0A317QPP1_9ACTN</name>
<dbReference type="Proteomes" id="UP000246661">
    <property type="component" value="Unassembled WGS sequence"/>
</dbReference>
<reference evidence="3" key="1">
    <citation type="submission" date="2018-05" db="EMBL/GenBank/DDBJ databases">
        <authorList>
            <person name="Klenk H.-P."/>
            <person name="Huntemann M."/>
            <person name="Clum A."/>
            <person name="Pillay M."/>
            <person name="Palaniappan K."/>
            <person name="Varghese N."/>
            <person name="Mikhailova N."/>
            <person name="Stamatis D."/>
            <person name="Reddy T."/>
            <person name="Daum C."/>
            <person name="Shapiro N."/>
            <person name="Ivanova N."/>
            <person name="Kyrpides N."/>
            <person name="Woyke T."/>
        </authorList>
    </citation>
    <scope>NUCLEOTIDE SEQUENCE [LARGE SCALE GENOMIC DNA]</scope>
    <source>
        <strain evidence="3">DSM 45417</strain>
    </source>
</reference>
<keyword evidence="3" id="KW-1185">Reference proteome</keyword>
<accession>A0A317QPP1</accession>
<feature type="region of interest" description="Disordered" evidence="1">
    <location>
        <begin position="1"/>
        <end position="114"/>
    </location>
</feature>
<feature type="compositionally biased region" description="Basic and acidic residues" evidence="1">
    <location>
        <begin position="33"/>
        <end position="46"/>
    </location>
</feature>
<proteinExistence type="predicted"/>
<organism evidence="2 3">
    <name type="scientific">Geodermatophilus normandii</name>
    <dbReference type="NCBI Taxonomy" id="1137989"/>
    <lineage>
        <taxon>Bacteria</taxon>
        <taxon>Bacillati</taxon>
        <taxon>Actinomycetota</taxon>
        <taxon>Actinomycetes</taxon>
        <taxon>Geodermatophilales</taxon>
        <taxon>Geodermatophilaceae</taxon>
        <taxon>Geodermatophilus</taxon>
    </lineage>
</organism>
<gene>
    <name evidence="2" type="ORF">JD79_04263</name>
</gene>
<dbReference type="AlphaFoldDB" id="A0A317QPP1"/>
<sequence length="304" mass="32646">MPRPVTAHRPSRDPRPPSPWPQPRRGRAPLADRAARPRRDPRRTDQGRQPPVRGGHGPGSRRAVPAPGSLGRRASGRRRQHGFRYRRSAGCPRAPSRHVSWPPSPPVSAPGSGPLRPCLHARPVRLGLTWRGLQRFARHLAAIGPVVRPESEQREGHATSPADTSAPRLLNHGCPRVGRSGTQGGCRAGTAVTYCGRSCSFLGAASKSGRRAPFRCAPLRMQEPHTRTMGVHLQASGTAASQPLVTHAFAAVRISKCVTSKRSTSAMTVPPAWAASALTRLAASSDARRATSLSHRVTVSTLPF</sequence>